<gene>
    <name evidence="5" type="ORF">E6C70_09405</name>
</gene>
<dbReference type="Pfam" id="PF00293">
    <property type="entry name" value="NUDIX"/>
    <property type="match status" value="1"/>
</dbReference>
<proteinExistence type="inferred from homology"/>
<dbReference type="Gene3D" id="3.90.79.10">
    <property type="entry name" value="Nucleoside Triphosphate Pyrophosphohydrolase"/>
    <property type="match status" value="1"/>
</dbReference>
<dbReference type="GO" id="GO:0004081">
    <property type="term" value="F:bis(5'-nucleosyl)-tetraphosphatase (asymmetrical) activity"/>
    <property type="evidence" value="ECO:0007669"/>
    <property type="project" value="TreeGrafter"/>
</dbReference>
<sequence length="156" mass="17047">MAVVSAGILLYRQEPQLEVYLAHMGGPFWARKDARAWSIPKGIIEEGEYPRDAALREFAEETGSPLPPIELTELGGFRYASGKTVIAFAGETDAVLPPVSSNTFETEWPPRSGRMQSFPEVDRADWFPIEVASEKLVAGQVAILAALQAALTDRAD</sequence>
<dbReference type="GO" id="GO:0006167">
    <property type="term" value="P:AMP biosynthetic process"/>
    <property type="evidence" value="ECO:0007669"/>
    <property type="project" value="TreeGrafter"/>
</dbReference>
<dbReference type="PRINTS" id="PR00502">
    <property type="entry name" value="NUDIXFAMILY"/>
</dbReference>
<keyword evidence="2 3" id="KW-0378">Hydrolase</keyword>
<dbReference type="PANTHER" id="PTHR21340:SF7">
    <property type="entry name" value="NUDIX HYDROLASE DOMAIN-CONTAINING PROTEIN"/>
    <property type="match status" value="1"/>
</dbReference>
<protein>
    <submittedName>
        <fullName evidence="5">NUDIX domain-containing protein</fullName>
    </submittedName>
</protein>
<dbReference type="AlphaFoldDB" id="A0A4S4FUE8"/>
<evidence type="ECO:0000259" key="4">
    <source>
        <dbReference type="PROSITE" id="PS51462"/>
    </source>
</evidence>
<evidence type="ECO:0000256" key="1">
    <source>
        <dbReference type="ARBA" id="ARBA00005582"/>
    </source>
</evidence>
<dbReference type="InterPro" id="IPR020476">
    <property type="entry name" value="Nudix_hydrolase"/>
</dbReference>
<comment type="similarity">
    <text evidence="1 3">Belongs to the Nudix hydrolase family.</text>
</comment>
<dbReference type="InterPro" id="IPR015797">
    <property type="entry name" value="NUDIX_hydrolase-like_dom_sf"/>
</dbReference>
<organism evidence="5 6">
    <name type="scientific">Orlajensenia flava</name>
    <dbReference type="NCBI Taxonomy" id="2565934"/>
    <lineage>
        <taxon>Bacteria</taxon>
        <taxon>Bacillati</taxon>
        <taxon>Actinomycetota</taxon>
        <taxon>Actinomycetes</taxon>
        <taxon>Micrococcales</taxon>
        <taxon>Microbacteriaceae</taxon>
        <taxon>Orlajensenia</taxon>
    </lineage>
</organism>
<dbReference type="RefSeq" id="WP_136424267.1">
    <property type="nucleotide sequence ID" value="NZ_SSSN01000005.1"/>
</dbReference>
<dbReference type="SUPFAM" id="SSF55811">
    <property type="entry name" value="Nudix"/>
    <property type="match status" value="1"/>
</dbReference>
<dbReference type="PANTHER" id="PTHR21340">
    <property type="entry name" value="DIADENOSINE 5,5-P1,P4-TETRAPHOSPHATE PYROPHOSPHOHYDROLASE MUTT"/>
    <property type="match status" value="1"/>
</dbReference>
<keyword evidence="6" id="KW-1185">Reference proteome</keyword>
<dbReference type="PROSITE" id="PS51462">
    <property type="entry name" value="NUDIX"/>
    <property type="match status" value="1"/>
</dbReference>
<dbReference type="GO" id="GO:0006754">
    <property type="term" value="P:ATP biosynthetic process"/>
    <property type="evidence" value="ECO:0007669"/>
    <property type="project" value="TreeGrafter"/>
</dbReference>
<dbReference type="EMBL" id="SSSN01000005">
    <property type="protein sequence ID" value="THG34469.1"/>
    <property type="molecule type" value="Genomic_DNA"/>
</dbReference>
<dbReference type="InterPro" id="IPR000086">
    <property type="entry name" value="NUDIX_hydrolase_dom"/>
</dbReference>
<comment type="caution">
    <text evidence="5">The sequence shown here is derived from an EMBL/GenBank/DDBJ whole genome shotgun (WGS) entry which is preliminary data.</text>
</comment>
<name>A0A4S4FUE8_9MICO</name>
<dbReference type="OrthoDB" id="954553at2"/>
<evidence type="ECO:0000313" key="6">
    <source>
        <dbReference type="Proteomes" id="UP000307380"/>
    </source>
</evidence>
<evidence type="ECO:0000256" key="3">
    <source>
        <dbReference type="RuleBase" id="RU003476"/>
    </source>
</evidence>
<reference evidence="5 6" key="1">
    <citation type="submission" date="2019-04" db="EMBL/GenBank/DDBJ databases">
        <authorList>
            <person name="Jiang L."/>
        </authorList>
    </citation>
    <scope>NUCLEOTIDE SEQUENCE [LARGE SCALE GENOMIC DNA]</scope>
    <source>
        <strain evidence="5 6">YIM 131861</strain>
    </source>
</reference>
<feature type="domain" description="Nudix hydrolase" evidence="4">
    <location>
        <begin position="1"/>
        <end position="149"/>
    </location>
</feature>
<dbReference type="CDD" id="cd04662">
    <property type="entry name" value="NUDIX_Hydrolase"/>
    <property type="match status" value="1"/>
</dbReference>
<dbReference type="InterPro" id="IPR020084">
    <property type="entry name" value="NUDIX_hydrolase_CS"/>
</dbReference>
<evidence type="ECO:0000256" key="2">
    <source>
        <dbReference type="ARBA" id="ARBA00022801"/>
    </source>
</evidence>
<dbReference type="InterPro" id="IPR051325">
    <property type="entry name" value="Nudix_hydrolase_domain"/>
</dbReference>
<accession>A0A4S4FUE8</accession>
<evidence type="ECO:0000313" key="5">
    <source>
        <dbReference type="EMBL" id="THG34469.1"/>
    </source>
</evidence>
<dbReference type="PROSITE" id="PS00893">
    <property type="entry name" value="NUDIX_BOX"/>
    <property type="match status" value="1"/>
</dbReference>
<dbReference type="Proteomes" id="UP000307380">
    <property type="component" value="Unassembled WGS sequence"/>
</dbReference>